<comment type="similarity">
    <text evidence="6">Belongs to the peptidase M48 family.</text>
</comment>
<dbReference type="Proteomes" id="UP001320420">
    <property type="component" value="Unassembled WGS sequence"/>
</dbReference>
<keyword evidence="2" id="KW-0479">Metal-binding</keyword>
<evidence type="ECO:0000256" key="7">
    <source>
        <dbReference type="SAM" id="MobiDB-lite"/>
    </source>
</evidence>
<evidence type="ECO:0000256" key="3">
    <source>
        <dbReference type="ARBA" id="ARBA00022801"/>
    </source>
</evidence>
<evidence type="ECO:0000313" key="11">
    <source>
        <dbReference type="Proteomes" id="UP001320420"/>
    </source>
</evidence>
<evidence type="ECO:0000256" key="4">
    <source>
        <dbReference type="ARBA" id="ARBA00022833"/>
    </source>
</evidence>
<keyword evidence="8" id="KW-0472">Membrane</keyword>
<keyword evidence="8" id="KW-1133">Transmembrane helix</keyword>
<dbReference type="PANTHER" id="PTHR22726:SF1">
    <property type="entry name" value="METALLOENDOPEPTIDASE OMA1, MITOCHONDRIAL"/>
    <property type="match status" value="1"/>
</dbReference>
<dbReference type="GO" id="GO:0005743">
    <property type="term" value="C:mitochondrial inner membrane"/>
    <property type="evidence" value="ECO:0007669"/>
    <property type="project" value="TreeGrafter"/>
</dbReference>
<evidence type="ECO:0000256" key="8">
    <source>
        <dbReference type="SAM" id="Phobius"/>
    </source>
</evidence>
<evidence type="ECO:0000256" key="6">
    <source>
        <dbReference type="RuleBase" id="RU003983"/>
    </source>
</evidence>
<proteinExistence type="inferred from homology"/>
<keyword evidence="5 6" id="KW-0482">Metalloprotease</keyword>
<evidence type="ECO:0000256" key="1">
    <source>
        <dbReference type="ARBA" id="ARBA00022670"/>
    </source>
</evidence>
<feature type="transmembrane region" description="Helical" evidence="8">
    <location>
        <begin position="279"/>
        <end position="308"/>
    </location>
</feature>
<dbReference type="GO" id="GO:0046872">
    <property type="term" value="F:metal ion binding"/>
    <property type="evidence" value="ECO:0007669"/>
    <property type="project" value="UniProtKB-KW"/>
</dbReference>
<feature type="region of interest" description="Disordered" evidence="7">
    <location>
        <begin position="26"/>
        <end position="98"/>
    </location>
</feature>
<evidence type="ECO:0000313" key="10">
    <source>
        <dbReference type="EMBL" id="KAK7750870.1"/>
    </source>
</evidence>
<evidence type="ECO:0000256" key="5">
    <source>
        <dbReference type="ARBA" id="ARBA00023049"/>
    </source>
</evidence>
<feature type="compositionally biased region" description="Polar residues" evidence="7">
    <location>
        <begin position="77"/>
        <end position="88"/>
    </location>
</feature>
<evidence type="ECO:0000256" key="2">
    <source>
        <dbReference type="ARBA" id="ARBA00022723"/>
    </source>
</evidence>
<keyword evidence="1 6" id="KW-0645">Protease</keyword>
<gene>
    <name evidence="10" type="primary">OMA1</name>
    <name evidence="10" type="ORF">SLS62_007133</name>
</gene>
<keyword evidence="3 6" id="KW-0378">Hydrolase</keyword>
<dbReference type="Pfam" id="PF01435">
    <property type="entry name" value="Peptidase_M48"/>
    <property type="match status" value="1"/>
</dbReference>
<dbReference type="GO" id="GO:0004222">
    <property type="term" value="F:metalloendopeptidase activity"/>
    <property type="evidence" value="ECO:0007669"/>
    <property type="project" value="InterPro"/>
</dbReference>
<keyword evidence="11" id="KW-1185">Reference proteome</keyword>
<dbReference type="CDD" id="cd07331">
    <property type="entry name" value="M48C_Oma1_like"/>
    <property type="match status" value="1"/>
</dbReference>
<dbReference type="EMBL" id="JAKJXP020000057">
    <property type="protein sequence ID" value="KAK7750870.1"/>
    <property type="molecule type" value="Genomic_DNA"/>
</dbReference>
<comment type="caution">
    <text evidence="10">The sequence shown here is derived from an EMBL/GenBank/DDBJ whole genome shotgun (WGS) entry which is preliminary data.</text>
</comment>
<dbReference type="InterPro" id="IPR001915">
    <property type="entry name" value="Peptidase_M48"/>
</dbReference>
<keyword evidence="8" id="KW-0812">Transmembrane</keyword>
<protein>
    <submittedName>
        <fullName evidence="10">Metalloendopeptidase</fullName>
    </submittedName>
</protein>
<sequence length="408" mass="45357">MPSLQHLRPIIGRGAAQVRYYGTPCPPMRTLAQPRPRTSFPRPRLASGSGIDPVTTNASVLLPPRPRRPAQHDHQTRSFSQTPRQPYNPNKWHHPHEDPSYQLARAKPLVTGSALGRFARSWTTRTVAAVAAAAAVVFYFANVQTVPVSGRRRFNCFSERFVAAVAEQQVKRIVWEVERQGGRFLGEGDARTRMVRRVMARLIPVSGAGEGTEWEVRVIDDPRTANAFVLPGGKVFVFSGLFPLARNEDGLAAVLGHEIAHNLAEHVAERMSSSIGTDILLGSIILLTGGLAAIGTWALGNSALDLLFGRPMGRRQESEADYIGLMMMAEACYDPRQALGFWRRMERLHQQEEPPEWMSTHPSKITEWLPQALEKMEESDCHGTSDFADMFRRALDTGTIITSSGWVF</sequence>
<dbReference type="GO" id="GO:0034982">
    <property type="term" value="P:mitochondrial protein processing"/>
    <property type="evidence" value="ECO:0007669"/>
    <property type="project" value="TreeGrafter"/>
</dbReference>
<evidence type="ECO:0000259" key="9">
    <source>
        <dbReference type="Pfam" id="PF01435"/>
    </source>
</evidence>
<name>A0AAN9UM71_9PEZI</name>
<dbReference type="Gene3D" id="3.30.2010.10">
    <property type="entry name" value="Metalloproteases ('zincins'), catalytic domain"/>
    <property type="match status" value="1"/>
</dbReference>
<organism evidence="10 11">
    <name type="scientific">Diatrype stigma</name>
    <dbReference type="NCBI Taxonomy" id="117547"/>
    <lineage>
        <taxon>Eukaryota</taxon>
        <taxon>Fungi</taxon>
        <taxon>Dikarya</taxon>
        <taxon>Ascomycota</taxon>
        <taxon>Pezizomycotina</taxon>
        <taxon>Sordariomycetes</taxon>
        <taxon>Xylariomycetidae</taxon>
        <taxon>Xylariales</taxon>
        <taxon>Diatrypaceae</taxon>
        <taxon>Diatrype</taxon>
    </lineage>
</organism>
<dbReference type="GO" id="GO:0006515">
    <property type="term" value="P:protein quality control for misfolded or incompletely synthesized proteins"/>
    <property type="evidence" value="ECO:0007669"/>
    <property type="project" value="TreeGrafter"/>
</dbReference>
<comment type="cofactor">
    <cofactor evidence="6">
        <name>Zn(2+)</name>
        <dbReference type="ChEBI" id="CHEBI:29105"/>
    </cofactor>
    <text evidence="6">Binds 1 zinc ion per subunit.</text>
</comment>
<dbReference type="AlphaFoldDB" id="A0AAN9UM71"/>
<reference evidence="10 11" key="1">
    <citation type="submission" date="2024-02" db="EMBL/GenBank/DDBJ databases">
        <title>De novo assembly and annotation of 12 fungi associated with fruit tree decline syndrome in Ontario, Canada.</title>
        <authorList>
            <person name="Sulman M."/>
            <person name="Ellouze W."/>
            <person name="Ilyukhin E."/>
        </authorList>
    </citation>
    <scope>NUCLEOTIDE SEQUENCE [LARGE SCALE GENOMIC DNA]</scope>
    <source>
        <strain evidence="10 11">M11/M66-122</strain>
    </source>
</reference>
<dbReference type="InterPro" id="IPR051156">
    <property type="entry name" value="Mito/Outer_Membr_Metalloprot"/>
</dbReference>
<accession>A0AAN9UM71</accession>
<dbReference type="PANTHER" id="PTHR22726">
    <property type="entry name" value="METALLOENDOPEPTIDASE OMA1"/>
    <property type="match status" value="1"/>
</dbReference>
<feature type="domain" description="Peptidase M48" evidence="9">
    <location>
        <begin position="190"/>
        <end position="364"/>
    </location>
</feature>
<keyword evidence="4 6" id="KW-0862">Zinc</keyword>